<evidence type="ECO:0000256" key="2">
    <source>
        <dbReference type="ARBA" id="ARBA00022771"/>
    </source>
</evidence>
<evidence type="ECO:0000313" key="6">
    <source>
        <dbReference type="Proteomes" id="UP001652660"/>
    </source>
</evidence>
<evidence type="ECO:0000256" key="1">
    <source>
        <dbReference type="ARBA" id="ARBA00022723"/>
    </source>
</evidence>
<dbReference type="Pfam" id="PF03101">
    <property type="entry name" value="FAR1"/>
    <property type="match status" value="1"/>
</dbReference>
<sequence length="685" mass="78827">MEEALCPKIGMEFQSEDKAYNFYNRYGLVVGFSVRKDYLNKDKDGVVTSRRYTCCKEGFKPRYEGDVKPKRTRAETKTGCEAKMGIILNRETMKYQVRDLVIEHNHILHISECAHMMRSQRKVSISQGAQAEIANVAGISLKQSHELMGKEAGGLGNIGYTRDDLKRYLRTKRERGLKYGEAGAMLQYFEEQKLENPSFFHAEQLDCEEQITNIFWADASMLMDYTYFGDVITFDTTYKTNKEYRPLGVFVGFNQFRQLVIFGATLLYDETIESFKWVFGTFVEAVCGRHPKTIFTDQDAAMAAAISAVMPSTYHGLCTFHIRVNFMKHLGNYYKDGSNLPYRFGECMYEIEDENEFIMAWDAMLKEHKLETNEWLCGIYACRKKWAKCFMKGAWTAGMRSTQLSESLNASIKNYLKLDHDLVEFFKHFDRVVDEKRYNELRAEYHSRQKLPMLGLQQTPVLIQAACIYSPCMFVAFQNEYDECTTMVILDQKHTTMHVEYSVSHYDGGRARRLILNPITKDITCSCNLFEQEGILCSHALKVYDMVGTKFIPDQYVTKRWTKKARSGGSVDCKGREISSDPSLSISHRYRLLAPEMVRLATRAAMSEAATKLVSSAMSELSKRVEMLFCGEIDEITQNSASMDLCKGIQVQNAAGHFVTPTGLKKRRGRKTKKVLRSWVDRFHR</sequence>
<dbReference type="RefSeq" id="XP_027086719.2">
    <property type="nucleotide sequence ID" value="XM_027230918.2"/>
</dbReference>
<dbReference type="GO" id="GO:0008270">
    <property type="term" value="F:zinc ion binding"/>
    <property type="evidence" value="ECO:0007669"/>
    <property type="project" value="UniProtKB-KW"/>
</dbReference>
<keyword evidence="6" id="KW-1185">Reference proteome</keyword>
<dbReference type="PROSITE" id="PS50966">
    <property type="entry name" value="ZF_SWIM"/>
    <property type="match status" value="1"/>
</dbReference>
<reference evidence="7" key="2">
    <citation type="submission" date="2025-08" db="UniProtKB">
        <authorList>
            <consortium name="RefSeq"/>
        </authorList>
    </citation>
    <scope>IDENTIFICATION</scope>
    <source>
        <tissue evidence="7">Leaves</tissue>
    </source>
</reference>
<reference evidence="6" key="1">
    <citation type="journal article" date="2025" name="Foods">
        <title>Unveiling the Microbial Signatures of Arabica Coffee Cherries: Insights into Ripeness Specific Diversity, Functional Traits, and Implications for Quality and Safety.</title>
        <authorList>
            <consortium name="RefSeq"/>
            <person name="Tenea G.N."/>
            <person name="Cifuentes V."/>
            <person name="Reyes P."/>
            <person name="Cevallos-Vallejos M."/>
        </authorList>
    </citation>
    <scope>NUCLEOTIDE SEQUENCE [LARGE SCALE GENOMIC DNA]</scope>
</reference>
<feature type="domain" description="SWIM-type" evidence="5">
    <location>
        <begin position="501"/>
        <end position="548"/>
    </location>
</feature>
<dbReference type="PANTHER" id="PTHR47718">
    <property type="entry name" value="OS01G0519700 PROTEIN"/>
    <property type="match status" value="1"/>
</dbReference>
<evidence type="ECO:0000256" key="4">
    <source>
        <dbReference type="PROSITE-ProRule" id="PRU00325"/>
    </source>
</evidence>
<dbReference type="InterPro" id="IPR018289">
    <property type="entry name" value="MULE_transposase_dom"/>
</dbReference>
<gene>
    <name evidence="7" type="primary">LOC113708463</name>
</gene>
<protein>
    <submittedName>
        <fullName evidence="7">Protein FAR1-RELATED SEQUENCE 5-like</fullName>
    </submittedName>
</protein>
<dbReference type="InterPro" id="IPR006564">
    <property type="entry name" value="Znf_PMZ"/>
</dbReference>
<dbReference type="OrthoDB" id="814646at2759"/>
<dbReference type="GeneID" id="113708463"/>
<evidence type="ECO:0000313" key="7">
    <source>
        <dbReference type="RefSeq" id="XP_027086719.2"/>
    </source>
</evidence>
<dbReference type="SMART" id="SM00575">
    <property type="entry name" value="ZnF_PMZ"/>
    <property type="match status" value="1"/>
</dbReference>
<keyword evidence="1" id="KW-0479">Metal-binding</keyword>
<keyword evidence="2 4" id="KW-0863">Zinc-finger</keyword>
<dbReference type="Proteomes" id="UP001652660">
    <property type="component" value="Chromosome 9c"/>
</dbReference>
<dbReference type="Pfam" id="PF04434">
    <property type="entry name" value="SWIM"/>
    <property type="match status" value="1"/>
</dbReference>
<keyword evidence="3" id="KW-0862">Zinc</keyword>
<name>A0A6P6U8G1_COFAR</name>
<accession>A0A6P6U8G1</accession>
<proteinExistence type="predicted"/>
<dbReference type="AlphaFoldDB" id="A0A6P6U8G1"/>
<dbReference type="Pfam" id="PF10551">
    <property type="entry name" value="MULE"/>
    <property type="match status" value="1"/>
</dbReference>
<evidence type="ECO:0000259" key="5">
    <source>
        <dbReference type="PROSITE" id="PS50966"/>
    </source>
</evidence>
<organism evidence="6 7">
    <name type="scientific">Coffea arabica</name>
    <name type="common">Arabian coffee</name>
    <dbReference type="NCBI Taxonomy" id="13443"/>
    <lineage>
        <taxon>Eukaryota</taxon>
        <taxon>Viridiplantae</taxon>
        <taxon>Streptophyta</taxon>
        <taxon>Embryophyta</taxon>
        <taxon>Tracheophyta</taxon>
        <taxon>Spermatophyta</taxon>
        <taxon>Magnoliopsida</taxon>
        <taxon>eudicotyledons</taxon>
        <taxon>Gunneridae</taxon>
        <taxon>Pentapetalae</taxon>
        <taxon>asterids</taxon>
        <taxon>lamiids</taxon>
        <taxon>Gentianales</taxon>
        <taxon>Rubiaceae</taxon>
        <taxon>Ixoroideae</taxon>
        <taxon>Gardenieae complex</taxon>
        <taxon>Bertiereae - Coffeeae clade</taxon>
        <taxon>Coffeeae</taxon>
        <taxon>Coffea</taxon>
    </lineage>
</organism>
<dbReference type="InterPro" id="IPR004330">
    <property type="entry name" value="FAR1_DNA_bnd_dom"/>
</dbReference>
<dbReference type="PANTHER" id="PTHR47718:SF2">
    <property type="entry name" value="PROTEIN FAR1-RELATED SEQUENCE 5-LIKE"/>
    <property type="match status" value="1"/>
</dbReference>
<evidence type="ECO:0000256" key="3">
    <source>
        <dbReference type="ARBA" id="ARBA00022833"/>
    </source>
</evidence>
<dbReference type="InterPro" id="IPR007527">
    <property type="entry name" value="Znf_SWIM"/>
</dbReference>